<feature type="domain" description="ERAP1-like C-terminal" evidence="2">
    <location>
        <begin position="113"/>
        <end position="419"/>
    </location>
</feature>
<evidence type="ECO:0000313" key="3">
    <source>
        <dbReference type="EMBL" id="CBI01468.1"/>
    </source>
</evidence>
<dbReference type="Pfam" id="PF11838">
    <property type="entry name" value="ERAP1_C"/>
    <property type="match status" value="1"/>
</dbReference>
<evidence type="ECO:0000256" key="1">
    <source>
        <dbReference type="ARBA" id="ARBA00010136"/>
    </source>
</evidence>
<proteinExistence type="inferred from homology"/>
<dbReference type="InterPro" id="IPR024571">
    <property type="entry name" value="ERAP1-like_C_dom"/>
</dbReference>
<evidence type="ECO:0000259" key="2">
    <source>
        <dbReference type="Pfam" id="PF11838"/>
    </source>
</evidence>
<dbReference type="PANTHER" id="PTHR11533:SF174">
    <property type="entry name" value="PUROMYCIN-SENSITIVE AMINOPEPTIDASE-RELATED"/>
    <property type="match status" value="1"/>
</dbReference>
<dbReference type="GO" id="GO:0016020">
    <property type="term" value="C:membrane"/>
    <property type="evidence" value="ECO:0007669"/>
    <property type="project" value="TreeGrafter"/>
</dbReference>
<dbReference type="Gene3D" id="2.60.40.1910">
    <property type="match status" value="1"/>
</dbReference>
<protein>
    <recommendedName>
        <fullName evidence="2">ERAP1-like C-terminal domain-containing protein</fullName>
    </recommendedName>
</protein>
<reference evidence="3" key="1">
    <citation type="submission" date="2009-10" db="EMBL/GenBank/DDBJ databases">
        <title>Diversity of trophic interactions inside an arsenic-rich microbial ecosystem.</title>
        <authorList>
            <person name="Bertin P.N."/>
            <person name="Heinrich-Salmeron A."/>
            <person name="Pelletier E."/>
            <person name="Goulhen-Chollet F."/>
            <person name="Arsene-Ploetze F."/>
            <person name="Gallien S."/>
            <person name="Calteau A."/>
            <person name="Vallenet D."/>
            <person name="Casiot C."/>
            <person name="Chane-Woon-Ming B."/>
            <person name="Giloteaux L."/>
            <person name="Barakat M."/>
            <person name="Bonnefoy V."/>
            <person name="Bruneel O."/>
            <person name="Chandler M."/>
            <person name="Cleiss J."/>
            <person name="Duran R."/>
            <person name="Elbaz-Poulichet F."/>
            <person name="Fonknechten N."/>
            <person name="Lauga B."/>
            <person name="Mornico D."/>
            <person name="Ortet P."/>
            <person name="Schaeffer C."/>
            <person name="Siguier P."/>
            <person name="Alexander Thil Smith A."/>
            <person name="Van Dorsselaer A."/>
            <person name="Weissenbach J."/>
            <person name="Medigue C."/>
            <person name="Le Paslier D."/>
        </authorList>
    </citation>
    <scope>NUCLEOTIDE SEQUENCE</scope>
</reference>
<dbReference type="GO" id="GO:0042277">
    <property type="term" value="F:peptide binding"/>
    <property type="evidence" value="ECO:0007669"/>
    <property type="project" value="TreeGrafter"/>
</dbReference>
<comment type="similarity">
    <text evidence="1">Belongs to the peptidase M1 family.</text>
</comment>
<dbReference type="GO" id="GO:0005737">
    <property type="term" value="C:cytoplasm"/>
    <property type="evidence" value="ECO:0007669"/>
    <property type="project" value="TreeGrafter"/>
</dbReference>
<dbReference type="GO" id="GO:0005615">
    <property type="term" value="C:extracellular space"/>
    <property type="evidence" value="ECO:0007669"/>
    <property type="project" value="TreeGrafter"/>
</dbReference>
<dbReference type="Gene3D" id="1.25.50.20">
    <property type="match status" value="1"/>
</dbReference>
<gene>
    <name evidence="3" type="ORF">CARN4_0726</name>
</gene>
<dbReference type="GO" id="GO:0043171">
    <property type="term" value="P:peptide catabolic process"/>
    <property type="evidence" value="ECO:0007669"/>
    <property type="project" value="TreeGrafter"/>
</dbReference>
<name>E6Q2Q8_9ZZZZ</name>
<dbReference type="PANTHER" id="PTHR11533">
    <property type="entry name" value="PROTEASE M1 ZINC METALLOPROTEASE"/>
    <property type="match status" value="1"/>
</dbReference>
<dbReference type="InterPro" id="IPR050344">
    <property type="entry name" value="Peptidase_M1_aminopeptidases"/>
</dbReference>
<comment type="caution">
    <text evidence="3">The sequence shown here is derived from an EMBL/GenBank/DDBJ whole genome shotgun (WGS) entry which is preliminary data.</text>
</comment>
<organism evidence="3">
    <name type="scientific">mine drainage metagenome</name>
    <dbReference type="NCBI Taxonomy" id="410659"/>
    <lineage>
        <taxon>unclassified sequences</taxon>
        <taxon>metagenomes</taxon>
        <taxon>ecological metagenomes</taxon>
    </lineage>
</organism>
<dbReference type="GO" id="GO:0070006">
    <property type="term" value="F:metalloaminopeptidase activity"/>
    <property type="evidence" value="ECO:0007669"/>
    <property type="project" value="TreeGrafter"/>
</dbReference>
<sequence>MRKPDIIALRLHTVPSDLWSALSQVSHQNIARIANSWIEKPGFPSIAVTARCQNGTRTLKLTQQRYTSDGTAPGSTIWAIPLNIESAPGKFTPVLFDMPSMTVAGGHCNEPLVLNGNDIGYYRVSYDAAQRRLQQKFFRKLSVADRLELLDNSWAFAEDGKAKLSTVMAYVNADAGDTNPHVVGQVLTLLGTMAQYEYHQPGDAAFKRYEIGYLRPVLAALGGWDGASTSVERTALRESVIGALASAEDSATIAEARKRFALLAKNPTALAPGLKDTVVSIVGRYADEQTYNQLMQLGMSSHNPIEMQSYMESAFIAKDPALAQKSLQMSLHLPPQFQSFAPVIVAIVGQDHPRMAWAFLLKHTNALFGQMSGFDRLPYVSGIAGAFWRGVPPEQIDAYLKANLPPQASLSIDKAMAGVHLLLKHRARLLPQIDAFVKAR</sequence>
<accession>E6Q2Q8</accession>
<dbReference type="AlphaFoldDB" id="E6Q2Q8"/>
<dbReference type="GO" id="GO:0008270">
    <property type="term" value="F:zinc ion binding"/>
    <property type="evidence" value="ECO:0007669"/>
    <property type="project" value="TreeGrafter"/>
</dbReference>
<dbReference type="EMBL" id="CABO01000018">
    <property type="protein sequence ID" value="CBI01468.1"/>
    <property type="molecule type" value="Genomic_DNA"/>
</dbReference>